<feature type="region of interest" description="Disordered" evidence="1">
    <location>
        <begin position="1"/>
        <end position="47"/>
    </location>
</feature>
<organism evidence="2 3">
    <name type="scientific">Adineta ricciae</name>
    <name type="common">Rotifer</name>
    <dbReference type="NCBI Taxonomy" id="249248"/>
    <lineage>
        <taxon>Eukaryota</taxon>
        <taxon>Metazoa</taxon>
        <taxon>Spiralia</taxon>
        <taxon>Gnathifera</taxon>
        <taxon>Rotifera</taxon>
        <taxon>Eurotatoria</taxon>
        <taxon>Bdelloidea</taxon>
        <taxon>Adinetida</taxon>
        <taxon>Adinetidae</taxon>
        <taxon>Adineta</taxon>
    </lineage>
</organism>
<feature type="compositionally biased region" description="Polar residues" evidence="1">
    <location>
        <begin position="156"/>
        <end position="172"/>
    </location>
</feature>
<comment type="caution">
    <text evidence="2">The sequence shown here is derived from an EMBL/GenBank/DDBJ whole genome shotgun (WGS) entry which is preliminary data.</text>
</comment>
<reference evidence="2" key="1">
    <citation type="submission" date="2021-02" db="EMBL/GenBank/DDBJ databases">
        <authorList>
            <person name="Nowell W R."/>
        </authorList>
    </citation>
    <scope>NUCLEOTIDE SEQUENCE</scope>
</reference>
<keyword evidence="3" id="KW-1185">Reference proteome</keyword>
<evidence type="ECO:0000313" key="2">
    <source>
        <dbReference type="EMBL" id="CAF1683999.1"/>
    </source>
</evidence>
<sequence>MSQMLSVPLSRVRSPKLKRQTPVEDEIDGQPLHPTRSIVSDHESNSSRSLSPYWRIITDPDSSSSYLDVPDTTNTSRRSSNNSVVRFSSHDTSDICSILDMSCESENLEKAIINNDKYTVRRIIDIHQTKFNLIKERSSMSHTQSGFHIHPLPPTQVHSHTNTSFGSPSITSNTDLLEGYSKQALFSNDTDEPQSLASPEPTTSMFDAASCVLTYTTGPLAAALINAHQHAHLTSNPSSLNINSPIRERCETEHDSMFTAATSFHKEIRYPTSDSPNDAPPIFRNVLHLAIMYGKICT</sequence>
<gene>
    <name evidence="2" type="ORF">XAT740_LOCUS61353</name>
</gene>
<feature type="region of interest" description="Disordered" evidence="1">
    <location>
        <begin position="142"/>
        <end position="172"/>
    </location>
</feature>
<evidence type="ECO:0000256" key="1">
    <source>
        <dbReference type="SAM" id="MobiDB-lite"/>
    </source>
</evidence>
<accession>A0A816H5N4</accession>
<evidence type="ECO:0000313" key="3">
    <source>
        <dbReference type="Proteomes" id="UP000663828"/>
    </source>
</evidence>
<protein>
    <submittedName>
        <fullName evidence="2">Uncharacterized protein</fullName>
    </submittedName>
</protein>
<dbReference type="EMBL" id="CAJNOR010016040">
    <property type="protein sequence ID" value="CAF1683999.1"/>
    <property type="molecule type" value="Genomic_DNA"/>
</dbReference>
<dbReference type="AlphaFoldDB" id="A0A816H5N4"/>
<name>A0A816H5N4_ADIRI</name>
<dbReference type="Proteomes" id="UP000663828">
    <property type="component" value="Unassembled WGS sequence"/>
</dbReference>
<proteinExistence type="predicted"/>